<comment type="caution">
    <text evidence="3">The sequence shown here is derived from an EMBL/GenBank/DDBJ whole genome shotgun (WGS) entry which is preliminary data.</text>
</comment>
<feature type="transmembrane region" description="Helical" evidence="1">
    <location>
        <begin position="118"/>
        <end position="142"/>
    </location>
</feature>
<dbReference type="Pfam" id="PF13240">
    <property type="entry name" value="Zn_Ribbon_1"/>
    <property type="match status" value="1"/>
</dbReference>
<feature type="domain" description="Zinc-ribbon" evidence="2">
    <location>
        <begin position="13"/>
        <end position="32"/>
    </location>
</feature>
<organism evidence="3 4">
    <name type="scientific">Halarchaeum salinum</name>
    <dbReference type="NCBI Taxonomy" id="489912"/>
    <lineage>
        <taxon>Archaea</taxon>
        <taxon>Methanobacteriati</taxon>
        <taxon>Methanobacteriota</taxon>
        <taxon>Stenosarchaea group</taxon>
        <taxon>Halobacteria</taxon>
        <taxon>Halobacteriales</taxon>
        <taxon>Halobacteriaceae</taxon>
    </lineage>
</organism>
<dbReference type="Proteomes" id="UP001500837">
    <property type="component" value="Unassembled WGS sequence"/>
</dbReference>
<accession>A0AAV3S8V1</accession>
<dbReference type="AlphaFoldDB" id="A0AAV3S8V1"/>
<evidence type="ECO:0000313" key="4">
    <source>
        <dbReference type="Proteomes" id="UP001500837"/>
    </source>
</evidence>
<feature type="transmembrane region" description="Helical" evidence="1">
    <location>
        <begin position="91"/>
        <end position="112"/>
    </location>
</feature>
<dbReference type="InterPro" id="IPR026870">
    <property type="entry name" value="Zinc_ribbon_dom"/>
</dbReference>
<keyword evidence="1" id="KW-0812">Transmembrane</keyword>
<keyword evidence="1" id="KW-0472">Membrane</keyword>
<dbReference type="EMBL" id="BAAABL010000050">
    <property type="protein sequence ID" value="GAA0303522.1"/>
    <property type="molecule type" value="Genomic_DNA"/>
</dbReference>
<evidence type="ECO:0000256" key="1">
    <source>
        <dbReference type="SAM" id="Phobius"/>
    </source>
</evidence>
<keyword evidence="1" id="KW-1133">Transmembrane helix</keyword>
<name>A0AAV3S8V1_9EURY</name>
<proteinExistence type="predicted"/>
<feature type="transmembrane region" description="Helical" evidence="1">
    <location>
        <begin position="56"/>
        <end position="79"/>
    </location>
</feature>
<keyword evidence="4" id="KW-1185">Reference proteome</keyword>
<evidence type="ECO:0000313" key="3">
    <source>
        <dbReference type="EMBL" id="GAA0303522.1"/>
    </source>
</evidence>
<dbReference type="RefSeq" id="WP_211312729.1">
    <property type="nucleotide sequence ID" value="NZ_BAAABL010000050.1"/>
</dbReference>
<protein>
    <recommendedName>
        <fullName evidence="2">Zinc-ribbon domain-containing protein</fullName>
    </recommendedName>
</protein>
<evidence type="ECO:0000259" key="2">
    <source>
        <dbReference type="Pfam" id="PF13240"/>
    </source>
</evidence>
<reference evidence="3 4" key="1">
    <citation type="journal article" date="2019" name="Int. J. Syst. Evol. Microbiol.">
        <title>The Global Catalogue of Microorganisms (GCM) 10K type strain sequencing project: providing services to taxonomists for standard genome sequencing and annotation.</title>
        <authorList>
            <consortium name="The Broad Institute Genomics Platform"/>
            <consortium name="The Broad Institute Genome Sequencing Center for Infectious Disease"/>
            <person name="Wu L."/>
            <person name="Ma J."/>
        </authorList>
    </citation>
    <scope>NUCLEOTIDE SEQUENCE [LARGE SCALE GENOMIC DNA]</scope>
    <source>
        <strain evidence="3 4">JCM 16330</strain>
    </source>
</reference>
<sequence>MPPSDEPIQRTVYCRNCGTEIAEDADICPECGIRQQTANRSVGDIEFFEQYSTLTWLGSAIVAVCTFPIGLLVPGYFAYRASQGTGIEQGRWEVWAVLLGNLFGIAAVEIAGETGAKVVVILELLLGVLVFVAAVLGAFVLFGAQIGVGTPLLALGA</sequence>
<gene>
    <name evidence="3" type="ORF">GCM10009066_16870</name>
</gene>